<evidence type="ECO:0008006" key="3">
    <source>
        <dbReference type="Google" id="ProtNLM"/>
    </source>
</evidence>
<sequence>MRRAIVLVIDGWSAGYLSPYGTAWLETPALNQLAAESILIEHATVETLNLDRLYRSWFRAAHPLAPDDGFDLAAALASIGAACHLLTDEALLRDAAGSFELASAEFLPCEEPKSAEHEDDTELARIFAILCDWLGSEQGDELVWAHARGMAGAWDAPLDYRRSLAEEEDPDPPTYVTPPALRPTGKIEPDELLGLSQAYGGQVLLIDTLMEELLAAIHALPTERQPLVVVTSSGGIPLGLHKQIGRDAELPLAIYSNLTQVPLLIRLPGAAEGLTRLQGLTASSDLSATLLDWFGAAKPTRSEDPTRSLLQLDEPGRDRTLCVQGDELYLRTAAWGARVYGDHQCQLFGKPDDRWDVNDVADRCPQVTPLAIDLAQQTRDAIQTGAALPELPEELTEGL</sequence>
<name>A0A9X1MRV8_9BACT</name>
<evidence type="ECO:0000313" key="2">
    <source>
        <dbReference type="Proteomes" id="UP001139103"/>
    </source>
</evidence>
<protein>
    <recommendedName>
        <fullName evidence="3">Sulfatase N-terminal domain-containing protein</fullName>
    </recommendedName>
</protein>
<reference evidence="1" key="1">
    <citation type="submission" date="2021-11" db="EMBL/GenBank/DDBJ databases">
        <title>Genome sequence.</title>
        <authorList>
            <person name="Sun Q."/>
        </authorList>
    </citation>
    <scope>NUCLEOTIDE SEQUENCE</scope>
    <source>
        <strain evidence="1">JC732</strain>
    </source>
</reference>
<proteinExistence type="predicted"/>
<gene>
    <name evidence="1" type="ORF">LOC68_23330</name>
</gene>
<keyword evidence="2" id="KW-1185">Reference proteome</keyword>
<dbReference type="Proteomes" id="UP001139103">
    <property type="component" value="Unassembled WGS sequence"/>
</dbReference>
<evidence type="ECO:0000313" key="1">
    <source>
        <dbReference type="EMBL" id="MCC9631337.1"/>
    </source>
</evidence>
<dbReference type="SUPFAM" id="SSF53649">
    <property type="entry name" value="Alkaline phosphatase-like"/>
    <property type="match status" value="1"/>
</dbReference>
<dbReference type="AlphaFoldDB" id="A0A9X1MRV8"/>
<comment type="caution">
    <text evidence="1">The sequence shown here is derived from an EMBL/GenBank/DDBJ whole genome shotgun (WGS) entry which is preliminary data.</text>
</comment>
<organism evidence="1 2">
    <name type="scientific">Blastopirellula sediminis</name>
    <dbReference type="NCBI Taxonomy" id="2894196"/>
    <lineage>
        <taxon>Bacteria</taxon>
        <taxon>Pseudomonadati</taxon>
        <taxon>Planctomycetota</taxon>
        <taxon>Planctomycetia</taxon>
        <taxon>Pirellulales</taxon>
        <taxon>Pirellulaceae</taxon>
        <taxon>Blastopirellula</taxon>
    </lineage>
</organism>
<accession>A0A9X1MRV8</accession>
<dbReference type="InterPro" id="IPR017850">
    <property type="entry name" value="Alkaline_phosphatase_core_sf"/>
</dbReference>
<dbReference type="Gene3D" id="3.40.720.10">
    <property type="entry name" value="Alkaline Phosphatase, subunit A"/>
    <property type="match status" value="1"/>
</dbReference>
<dbReference type="RefSeq" id="WP_230223215.1">
    <property type="nucleotide sequence ID" value="NZ_JAJKFT010000010.1"/>
</dbReference>
<dbReference type="EMBL" id="JAJKFT010000010">
    <property type="protein sequence ID" value="MCC9631337.1"/>
    <property type="molecule type" value="Genomic_DNA"/>
</dbReference>